<name>A0A8S5QM70_9CAUD</name>
<organism evidence="1">
    <name type="scientific">Siphoviridae sp. ctAvf12</name>
    <dbReference type="NCBI Taxonomy" id="2826185"/>
    <lineage>
        <taxon>Viruses</taxon>
        <taxon>Duplodnaviria</taxon>
        <taxon>Heunggongvirae</taxon>
        <taxon>Uroviricota</taxon>
        <taxon>Caudoviricetes</taxon>
    </lineage>
</organism>
<sequence length="36" mass="4125">MNENYIDIELGGWNIPEAITVEAEPAEPRDFSDFEL</sequence>
<evidence type="ECO:0000313" key="1">
    <source>
        <dbReference type="EMBL" id="DAE19692.1"/>
    </source>
</evidence>
<protein>
    <submittedName>
        <fullName evidence="1">Uncharacterized protein</fullName>
    </submittedName>
</protein>
<dbReference type="EMBL" id="BK015682">
    <property type="protein sequence ID" value="DAE19692.1"/>
    <property type="molecule type" value="Genomic_DNA"/>
</dbReference>
<reference evidence="1" key="1">
    <citation type="journal article" date="2021" name="Proc. Natl. Acad. Sci. U.S.A.">
        <title>A Catalog of Tens of Thousands of Viruses from Human Metagenomes Reveals Hidden Associations with Chronic Diseases.</title>
        <authorList>
            <person name="Tisza M.J."/>
            <person name="Buck C.B."/>
        </authorList>
    </citation>
    <scope>NUCLEOTIDE SEQUENCE</scope>
    <source>
        <strain evidence="1">CtAvf12</strain>
    </source>
</reference>
<accession>A0A8S5QM70</accession>
<proteinExistence type="predicted"/>